<dbReference type="PANTHER" id="PTHR47287">
    <property type="entry name" value="C2H2 AND C2HC ZINC FINGERS SUPERFAMILY PROTEIN"/>
    <property type="match status" value="1"/>
</dbReference>
<dbReference type="PROSITE" id="PS00028">
    <property type="entry name" value="ZINC_FINGER_C2H2_1"/>
    <property type="match status" value="1"/>
</dbReference>
<evidence type="ECO:0000256" key="2">
    <source>
        <dbReference type="ARBA" id="ARBA00022723"/>
    </source>
</evidence>
<feature type="compositionally biased region" description="Basic and acidic residues" evidence="7">
    <location>
        <begin position="1"/>
        <end position="14"/>
    </location>
</feature>
<dbReference type="Proteomes" id="UP000265520">
    <property type="component" value="Unassembled WGS sequence"/>
</dbReference>
<keyword evidence="10" id="KW-1185">Reference proteome</keyword>
<evidence type="ECO:0000313" key="10">
    <source>
        <dbReference type="Proteomes" id="UP000265520"/>
    </source>
</evidence>
<evidence type="ECO:0000256" key="1">
    <source>
        <dbReference type="ARBA" id="ARBA00004123"/>
    </source>
</evidence>
<name>A0A392RIH0_9FABA</name>
<comment type="subcellular location">
    <subcellularLocation>
        <location evidence="1">Nucleus</location>
    </subcellularLocation>
</comment>
<evidence type="ECO:0000256" key="6">
    <source>
        <dbReference type="PROSITE-ProRule" id="PRU00042"/>
    </source>
</evidence>
<dbReference type="PANTHER" id="PTHR47287:SF15">
    <property type="entry name" value="ZINC FINGER PROTEIN 3-LIKE"/>
    <property type="match status" value="1"/>
</dbReference>
<keyword evidence="2" id="KW-0479">Metal-binding</keyword>
<dbReference type="InterPro" id="IPR044246">
    <property type="entry name" value="ZFP3-like"/>
</dbReference>
<feature type="region of interest" description="Disordered" evidence="7">
    <location>
        <begin position="1"/>
        <end position="26"/>
    </location>
</feature>
<protein>
    <submittedName>
        <fullName evidence="9">Zinc finger protein</fullName>
    </submittedName>
</protein>
<reference evidence="9 10" key="1">
    <citation type="journal article" date="2018" name="Front. Plant Sci.">
        <title>Red Clover (Trifolium pratense) and Zigzag Clover (T. medium) - A Picture of Genomic Similarities and Differences.</title>
        <authorList>
            <person name="Dluhosova J."/>
            <person name="Istvanek J."/>
            <person name="Nedelnik J."/>
            <person name="Repkova J."/>
        </authorList>
    </citation>
    <scope>NUCLEOTIDE SEQUENCE [LARGE SCALE GENOMIC DNA]</scope>
    <source>
        <strain evidence="10">cv. 10/8</strain>
        <tissue evidence="9">Leaf</tissue>
    </source>
</reference>
<dbReference type="InterPro" id="IPR013087">
    <property type="entry name" value="Znf_C2H2_type"/>
</dbReference>
<dbReference type="GO" id="GO:0008270">
    <property type="term" value="F:zinc ion binding"/>
    <property type="evidence" value="ECO:0007669"/>
    <property type="project" value="UniProtKB-KW"/>
</dbReference>
<dbReference type="AlphaFoldDB" id="A0A392RIH0"/>
<organism evidence="9 10">
    <name type="scientific">Trifolium medium</name>
    <dbReference type="NCBI Taxonomy" id="97028"/>
    <lineage>
        <taxon>Eukaryota</taxon>
        <taxon>Viridiplantae</taxon>
        <taxon>Streptophyta</taxon>
        <taxon>Embryophyta</taxon>
        <taxon>Tracheophyta</taxon>
        <taxon>Spermatophyta</taxon>
        <taxon>Magnoliopsida</taxon>
        <taxon>eudicotyledons</taxon>
        <taxon>Gunneridae</taxon>
        <taxon>Pentapetalae</taxon>
        <taxon>rosids</taxon>
        <taxon>fabids</taxon>
        <taxon>Fabales</taxon>
        <taxon>Fabaceae</taxon>
        <taxon>Papilionoideae</taxon>
        <taxon>50 kb inversion clade</taxon>
        <taxon>NPAAA clade</taxon>
        <taxon>Hologalegina</taxon>
        <taxon>IRL clade</taxon>
        <taxon>Trifolieae</taxon>
        <taxon>Trifolium</taxon>
    </lineage>
</organism>
<keyword evidence="4" id="KW-0862">Zinc</keyword>
<dbReference type="EMBL" id="LXQA010225183">
    <property type="protein sequence ID" value="MCI35616.1"/>
    <property type="molecule type" value="Genomic_DNA"/>
</dbReference>
<dbReference type="GO" id="GO:0009788">
    <property type="term" value="P:negative regulation of abscisic acid-activated signaling pathway"/>
    <property type="evidence" value="ECO:0007669"/>
    <property type="project" value="InterPro"/>
</dbReference>
<sequence>MEEHSEPRPEKESKVMSSTSESNAEDLLNLSLGIQPKSSIKSLEIGEHSSSSQNVVVEPLSQNVDVEPLYEQKVVEFLCPYCDKKYSTFQALGGHQNAHK</sequence>
<feature type="domain" description="C2H2-type" evidence="8">
    <location>
        <begin position="77"/>
        <end position="100"/>
    </location>
</feature>
<keyword evidence="3 6" id="KW-0863">Zinc-finger</keyword>
<keyword evidence="5" id="KW-0539">Nucleus</keyword>
<evidence type="ECO:0000256" key="3">
    <source>
        <dbReference type="ARBA" id="ARBA00022771"/>
    </source>
</evidence>
<dbReference type="PROSITE" id="PS50157">
    <property type="entry name" value="ZINC_FINGER_C2H2_2"/>
    <property type="match status" value="1"/>
</dbReference>
<dbReference type="GO" id="GO:0005634">
    <property type="term" value="C:nucleus"/>
    <property type="evidence" value="ECO:0007669"/>
    <property type="project" value="UniProtKB-SubCell"/>
</dbReference>
<evidence type="ECO:0000256" key="7">
    <source>
        <dbReference type="SAM" id="MobiDB-lite"/>
    </source>
</evidence>
<evidence type="ECO:0000313" key="9">
    <source>
        <dbReference type="EMBL" id="MCI35616.1"/>
    </source>
</evidence>
<evidence type="ECO:0000256" key="5">
    <source>
        <dbReference type="ARBA" id="ARBA00023242"/>
    </source>
</evidence>
<dbReference type="Pfam" id="PF13912">
    <property type="entry name" value="zf-C2H2_6"/>
    <property type="match status" value="1"/>
</dbReference>
<proteinExistence type="predicted"/>
<accession>A0A392RIH0</accession>
<evidence type="ECO:0000256" key="4">
    <source>
        <dbReference type="ARBA" id="ARBA00022833"/>
    </source>
</evidence>
<evidence type="ECO:0000259" key="8">
    <source>
        <dbReference type="PROSITE" id="PS50157"/>
    </source>
</evidence>
<comment type="caution">
    <text evidence="9">The sequence shown here is derived from an EMBL/GenBank/DDBJ whole genome shotgun (WGS) entry which is preliminary data.</text>
</comment>
<feature type="non-terminal residue" evidence="9">
    <location>
        <position position="100"/>
    </location>
</feature>